<evidence type="ECO:0000313" key="2">
    <source>
        <dbReference type="EMBL" id="AIF16832.1"/>
    </source>
</evidence>
<keyword evidence="1" id="KW-1133">Transmembrane helix</keyword>
<dbReference type="EMBL" id="KF901065">
    <property type="protein sequence ID" value="AIF16832.1"/>
    <property type="molecule type" value="Genomic_DNA"/>
</dbReference>
<reference evidence="2" key="1">
    <citation type="journal article" date="2014" name="Genome Biol. Evol.">
        <title>Pangenome evidence for extensive interdomain horizontal transfer affecting lineage core and shell genes in uncultured planktonic thaumarchaeota and euryarchaeota.</title>
        <authorList>
            <person name="Deschamps P."/>
            <person name="Zivanovic Y."/>
            <person name="Moreira D."/>
            <person name="Rodriguez-Valera F."/>
            <person name="Lopez-Garcia P."/>
        </authorList>
    </citation>
    <scope>NUCLEOTIDE SEQUENCE</scope>
</reference>
<evidence type="ECO:0000256" key="1">
    <source>
        <dbReference type="SAM" id="Phobius"/>
    </source>
</evidence>
<accession>A0A075HR16</accession>
<dbReference type="AlphaFoldDB" id="A0A075HR16"/>
<proteinExistence type="predicted"/>
<keyword evidence="1" id="KW-0472">Membrane</keyword>
<feature type="transmembrane region" description="Helical" evidence="1">
    <location>
        <begin position="21"/>
        <end position="44"/>
    </location>
</feature>
<sequence length="234" mass="27043">MFHAQLELPNKKISKFIYLRVNLIFYVKKFTITLLSTIFVALIACSIQSISADHLEPGPGIFLDENEVELVSYWTTESATIQGSSYQVYLQTVIRNDDGQLINVTEITRTGAFVRHELTDYVFDTLMGEKEIVTIDNIKYEKVQYTFSPTIEQRWIGMYPIFEEIPIKIKVEGEKILNVYKDHSIWKIHYCADFSNIGHDGLQCIPVFQVLVPTITLEPNDAVTHQWTILRDMN</sequence>
<organism evidence="2">
    <name type="scientific">uncultured marine thaumarchaeote KM3_75_C09</name>
    <dbReference type="NCBI Taxonomy" id="1456277"/>
    <lineage>
        <taxon>Archaea</taxon>
        <taxon>Nitrososphaerota</taxon>
        <taxon>environmental samples</taxon>
    </lineage>
</organism>
<name>A0A075HR16_9ARCH</name>
<keyword evidence="1" id="KW-0812">Transmembrane</keyword>
<protein>
    <submittedName>
        <fullName evidence="2">Uncharacterized protein</fullName>
    </submittedName>
</protein>